<keyword evidence="1" id="KW-0175">Coiled coil</keyword>
<feature type="compositionally biased region" description="Polar residues" evidence="2">
    <location>
        <begin position="390"/>
        <end position="400"/>
    </location>
</feature>
<sequence length="892" mass="97963">MTSNGQATAPPLALSSIVSKYASPPTSTTKTDGVSPVLTSNLSIHTDEPERPQLPNDSVNVEASEVASRAHQQQGGTLTFGVPPVPMTRGPGHTPRGSTRTLSKPPQRPPSRTSSRYCTPLLRGDSGWSQHVTKTAAPMPKSSFVQSERSIQFVEDELTQNGSILFQVHPTALNHRTEEPGLNALTYSDGSDIHFTVDESQRGERCSNVPALGTTAHSGASMATPTSLHFEVHSTNDEARHSFFQESGCREESVRGQEVLVSHLSIDRGDDANEAAAKVVDTKEASFEFVSASEERRRGKEVEEERRKQALQERSQYMNIRPWKTNEPNPRARRTSSQSAAYALQQEQATKMKEAEKRRQAMNARPWYTNSATPNSSRAATPTVRKRSSALPSARSNNGTVRAECPVTLSSKENEVLVDRNIPPANLAAHPQPSSPVSEDPCSSVAPTPYAHPRSPAQPNDTAKTPATPPPPAVFDPVVAAKFVTPAPVLKAPLEIIGEEVEDWTQTVNQLRNLQAIAEVMRARERTVVQLSSQLAAKSSVMKRLNKELYKARDDHVRRLGCDLTGAMLCSSRSRVTPRSSSRPSTSRPNTSRPPSIVRLYTEPQHQAKDYYSIKTQDHGPQPVSVLSDDELSESEKVKHALDLQRWRVERAALRDTKARAVHRRRDLAYQMRRGSNIKDISTIQPTSGRGPLERAAAGTETAVDVNGYDRLMDLRLYAQRATVEAANAKKAYETTMIMEATVKKQCDLSSPGTQSTKESHNKEREQYAASLQGLQRSVQEARSLLQRAEAKMARRRKSPTWLDEGAELEMRDFSEALFAVRRQADRAEEIATAAPDDEDRMLRSASTPRLGTSLAGTPRGSINGFARPRTSPRIRGSSASNGGGVLERLSA</sequence>
<evidence type="ECO:0000256" key="1">
    <source>
        <dbReference type="SAM" id="Coils"/>
    </source>
</evidence>
<feature type="region of interest" description="Disordered" evidence="2">
    <location>
        <begin position="22"/>
        <end position="124"/>
    </location>
</feature>
<dbReference type="GeneID" id="94290667"/>
<dbReference type="AlphaFoldDB" id="A0A836I4M0"/>
<evidence type="ECO:0000313" key="3">
    <source>
        <dbReference type="EMBL" id="KAG5502839.1"/>
    </source>
</evidence>
<dbReference type="RefSeq" id="XP_067756611.1">
    <property type="nucleotide sequence ID" value="XM_067900590.1"/>
</dbReference>
<feature type="compositionally biased region" description="Polar residues" evidence="2">
    <location>
        <begin position="368"/>
        <end position="380"/>
    </location>
</feature>
<feature type="compositionally biased region" description="Polar residues" evidence="2">
    <location>
        <begin position="24"/>
        <end position="44"/>
    </location>
</feature>
<feature type="compositionally biased region" description="Low complexity" evidence="2">
    <location>
        <begin position="572"/>
        <end position="596"/>
    </location>
</feature>
<protein>
    <submittedName>
        <fullName evidence="3">Uncharacterized protein</fullName>
    </submittedName>
</protein>
<dbReference type="EMBL" id="JAFJZO010000025">
    <property type="protein sequence ID" value="KAG5502839.1"/>
    <property type="molecule type" value="Genomic_DNA"/>
</dbReference>
<reference evidence="3 4" key="1">
    <citation type="submission" date="2021-02" db="EMBL/GenBank/DDBJ databases">
        <title>Porcisia hertigi Genome sequencing and assembly.</title>
        <authorList>
            <person name="Almutairi H."/>
            <person name="Gatherer D."/>
        </authorList>
    </citation>
    <scope>NUCLEOTIDE SEQUENCE [LARGE SCALE GENOMIC DNA]</scope>
    <source>
        <strain evidence="3 4">C119</strain>
    </source>
</reference>
<name>A0A836I4M0_9TRYP</name>
<keyword evidence="4" id="KW-1185">Reference proteome</keyword>
<feature type="region of interest" description="Disordered" evidence="2">
    <location>
        <begin position="292"/>
        <end position="407"/>
    </location>
</feature>
<feature type="coiled-coil region" evidence="1">
    <location>
        <begin position="758"/>
        <end position="799"/>
    </location>
</feature>
<feature type="compositionally biased region" description="Polar residues" evidence="2">
    <location>
        <begin position="335"/>
        <end position="349"/>
    </location>
</feature>
<feature type="region of interest" description="Disordered" evidence="2">
    <location>
        <begin position="848"/>
        <end position="892"/>
    </location>
</feature>
<comment type="caution">
    <text evidence="3">The sequence shown here is derived from an EMBL/GenBank/DDBJ whole genome shotgun (WGS) entry which is preliminary data.</text>
</comment>
<dbReference type="Proteomes" id="UP000674318">
    <property type="component" value="Unassembled WGS sequence"/>
</dbReference>
<dbReference type="OrthoDB" id="273403at2759"/>
<feature type="compositionally biased region" description="Basic and acidic residues" evidence="2">
    <location>
        <begin position="293"/>
        <end position="311"/>
    </location>
</feature>
<proteinExistence type="predicted"/>
<evidence type="ECO:0000313" key="4">
    <source>
        <dbReference type="Proteomes" id="UP000674318"/>
    </source>
</evidence>
<dbReference type="KEGG" id="phet:94290667"/>
<feature type="region of interest" description="Disordered" evidence="2">
    <location>
        <begin position="424"/>
        <end position="471"/>
    </location>
</feature>
<accession>A0A836I4M0</accession>
<feature type="compositionally biased region" description="Basic and acidic residues" evidence="2">
    <location>
        <begin position="350"/>
        <end position="359"/>
    </location>
</feature>
<gene>
    <name evidence="3" type="ORF">JKF63_04608</name>
</gene>
<evidence type="ECO:0000256" key="2">
    <source>
        <dbReference type="SAM" id="MobiDB-lite"/>
    </source>
</evidence>
<feature type="region of interest" description="Disordered" evidence="2">
    <location>
        <begin position="572"/>
        <end position="598"/>
    </location>
</feature>
<organism evidence="3 4">
    <name type="scientific">Porcisia hertigi</name>
    <dbReference type="NCBI Taxonomy" id="2761500"/>
    <lineage>
        <taxon>Eukaryota</taxon>
        <taxon>Discoba</taxon>
        <taxon>Euglenozoa</taxon>
        <taxon>Kinetoplastea</taxon>
        <taxon>Metakinetoplastina</taxon>
        <taxon>Trypanosomatida</taxon>
        <taxon>Trypanosomatidae</taxon>
        <taxon>Leishmaniinae</taxon>
        <taxon>Porcisia</taxon>
    </lineage>
</organism>